<evidence type="ECO:0000313" key="1">
    <source>
        <dbReference type="EMBL" id="ANH98934.1"/>
    </source>
</evidence>
<proteinExistence type="predicted"/>
<protein>
    <submittedName>
        <fullName evidence="1">Uncharacterized protein</fullName>
    </submittedName>
</protein>
<dbReference type="Proteomes" id="UP000078142">
    <property type="component" value="Chromosome"/>
</dbReference>
<name>A0AAC9BV54_9PSED</name>
<reference evidence="1 2" key="1">
    <citation type="submission" date="2016-05" db="EMBL/GenBank/DDBJ databases">
        <authorList>
            <person name="Wang S."/>
            <person name="Zhu B."/>
        </authorList>
    </citation>
    <scope>NUCLEOTIDE SEQUENCE [LARGE SCALE GENOMIC DNA]</scope>
    <source>
        <strain evidence="1 2">CRS05-R5</strain>
    </source>
</reference>
<evidence type="ECO:0000313" key="2">
    <source>
        <dbReference type="Proteomes" id="UP000078142"/>
    </source>
</evidence>
<organism evidence="1 2">
    <name type="scientific">Pseudomonas koreensis</name>
    <dbReference type="NCBI Taxonomy" id="198620"/>
    <lineage>
        <taxon>Bacteria</taxon>
        <taxon>Pseudomonadati</taxon>
        <taxon>Pseudomonadota</taxon>
        <taxon>Gammaproteobacteria</taxon>
        <taxon>Pseudomonadales</taxon>
        <taxon>Pseudomonadaceae</taxon>
        <taxon>Pseudomonas</taxon>
    </lineage>
</organism>
<sequence length="74" mass="8261">MSEPMTADDLNLLLDNIRIEIGYQGDVTTVTLKPHEAEEFEAIKNGLDVEGRTVHLDPKTNKLTIDSSNCPTYE</sequence>
<dbReference type="GeneID" id="93489979"/>
<dbReference type="AlphaFoldDB" id="A0AAC9BV54"/>
<dbReference type="RefSeq" id="WP_064588221.1">
    <property type="nucleotide sequence ID" value="NZ_CP015852.1"/>
</dbReference>
<accession>A0AAC9BV54</accession>
<dbReference type="EMBL" id="CP015852">
    <property type="protein sequence ID" value="ANH98934.1"/>
    <property type="molecule type" value="Genomic_DNA"/>
</dbReference>
<gene>
    <name evidence="1" type="ORF">A8L59_16430</name>
</gene>